<comment type="caution">
    <text evidence="2">The sequence shown here is derived from an EMBL/GenBank/DDBJ whole genome shotgun (WGS) entry which is preliminary data.</text>
</comment>
<dbReference type="Proteomes" id="UP001195483">
    <property type="component" value="Unassembled WGS sequence"/>
</dbReference>
<reference evidence="2" key="2">
    <citation type="journal article" date="2021" name="Genome Biol. Evol.">
        <title>Developing a high-quality reference genome for a parasitic bivalve with doubly uniparental inheritance (Bivalvia: Unionida).</title>
        <authorList>
            <person name="Smith C.H."/>
        </authorList>
    </citation>
    <scope>NUCLEOTIDE SEQUENCE</scope>
    <source>
        <strain evidence="2">CHS0354</strain>
        <tissue evidence="2">Mantle</tissue>
    </source>
</reference>
<protein>
    <recommendedName>
        <fullName evidence="4">ABC transporter permease</fullName>
    </recommendedName>
</protein>
<organism evidence="2 3">
    <name type="scientific">Potamilus streckersoni</name>
    <dbReference type="NCBI Taxonomy" id="2493646"/>
    <lineage>
        <taxon>Eukaryota</taxon>
        <taxon>Metazoa</taxon>
        <taxon>Spiralia</taxon>
        <taxon>Lophotrochozoa</taxon>
        <taxon>Mollusca</taxon>
        <taxon>Bivalvia</taxon>
        <taxon>Autobranchia</taxon>
        <taxon>Heteroconchia</taxon>
        <taxon>Palaeoheterodonta</taxon>
        <taxon>Unionida</taxon>
        <taxon>Unionoidea</taxon>
        <taxon>Unionidae</taxon>
        <taxon>Ambleminae</taxon>
        <taxon>Lampsilini</taxon>
        <taxon>Potamilus</taxon>
    </lineage>
</organism>
<proteinExistence type="predicted"/>
<dbReference type="PANTHER" id="PTHR43370:SF1">
    <property type="entry name" value="GUANOSINE ABC TRANSPORTER PERMEASE PROTEIN NUPQ"/>
    <property type="match status" value="1"/>
</dbReference>
<keyword evidence="3" id="KW-1185">Reference proteome</keyword>
<keyword evidence="1" id="KW-1133">Transmembrane helix</keyword>
<gene>
    <name evidence="2" type="ORF">CHS0354_030073</name>
</gene>
<dbReference type="EMBL" id="JAEAOA010001795">
    <property type="protein sequence ID" value="KAK3575741.1"/>
    <property type="molecule type" value="Genomic_DNA"/>
</dbReference>
<feature type="transmembrane region" description="Helical" evidence="1">
    <location>
        <begin position="153"/>
        <end position="178"/>
    </location>
</feature>
<feature type="transmembrane region" description="Helical" evidence="1">
    <location>
        <begin position="190"/>
        <end position="211"/>
    </location>
</feature>
<dbReference type="AlphaFoldDB" id="A0AAE0RL07"/>
<evidence type="ECO:0000313" key="3">
    <source>
        <dbReference type="Proteomes" id="UP001195483"/>
    </source>
</evidence>
<evidence type="ECO:0008006" key="4">
    <source>
        <dbReference type="Google" id="ProtNLM"/>
    </source>
</evidence>
<sequence>MFEFFDIQLLTSGIRLSVPLIIAAMGGMFSERGGVVNIALDGIMIFGCAYCRHGCLSDCQPMVRNDCRCDCRRTCSAYSRHCEQSQQNRCPVTIIPIRHQSKCRQKKGPAFRREQIRQNKEVSNLTGEDDSNLMSDMDFETEDMTKQIDTDPLIVHLQGIVFTLIYFGGMFGAIYTAARLRMYRSISNELLIVLYALWPLLFIVWGGLMIYRRRRPA</sequence>
<name>A0AAE0RL07_9BIVA</name>
<dbReference type="PANTHER" id="PTHR43370">
    <property type="entry name" value="SUGAR ABC TRANSPORTER INTEGRAL MEMBRANE PROTEIN-RELATED"/>
    <property type="match status" value="1"/>
</dbReference>
<keyword evidence="1" id="KW-0812">Transmembrane</keyword>
<accession>A0AAE0RL07</accession>
<evidence type="ECO:0000313" key="2">
    <source>
        <dbReference type="EMBL" id="KAK3575741.1"/>
    </source>
</evidence>
<reference evidence="2" key="1">
    <citation type="journal article" date="2021" name="Genome Biol. Evol.">
        <title>A High-Quality Reference Genome for a Parasitic Bivalve with Doubly Uniparental Inheritance (Bivalvia: Unionida).</title>
        <authorList>
            <person name="Smith C.H."/>
        </authorList>
    </citation>
    <scope>NUCLEOTIDE SEQUENCE</scope>
    <source>
        <strain evidence="2">CHS0354</strain>
    </source>
</reference>
<keyword evidence="1" id="KW-0472">Membrane</keyword>
<evidence type="ECO:0000256" key="1">
    <source>
        <dbReference type="SAM" id="Phobius"/>
    </source>
</evidence>
<reference evidence="2" key="3">
    <citation type="submission" date="2023-05" db="EMBL/GenBank/DDBJ databases">
        <authorList>
            <person name="Smith C.H."/>
        </authorList>
    </citation>
    <scope>NUCLEOTIDE SEQUENCE</scope>
    <source>
        <strain evidence="2">CHS0354</strain>
        <tissue evidence="2">Mantle</tissue>
    </source>
</reference>